<dbReference type="Proteomes" id="UP000003167">
    <property type="component" value="Unassembled WGS sequence"/>
</dbReference>
<feature type="domain" description="DUF4923" evidence="1">
    <location>
        <begin position="42"/>
        <end position="213"/>
    </location>
</feature>
<evidence type="ECO:0000313" key="2">
    <source>
        <dbReference type="EMBL" id="EHO73269.1"/>
    </source>
</evidence>
<sequence>MNRKSILAAGVSAMTMVLIGCGITVNNNSNTGTDILGDVLNSMNTKSIGNALGSVLGIDKPTERELIGAWHYNGPGVAFTSSNTLAKAGGEVAASQAKVKLEEAYRSVGFNRNNTQLTFNSDKTFSGKIAGTSLMGTWSYDNSNQKITLKTLLFTIPVYAKRTTSGMSFLLESKKLLSVLQTVSALSGNSTLQTVGELSRNYDGIRMGFEMRR</sequence>
<evidence type="ECO:0000259" key="1">
    <source>
        <dbReference type="Pfam" id="PF16270"/>
    </source>
</evidence>
<dbReference type="Pfam" id="PF16270">
    <property type="entry name" value="DUF4923"/>
    <property type="match status" value="1"/>
</dbReference>
<organism evidence="2 3">
    <name type="scientific">Segatella maculosa OT 289</name>
    <dbReference type="NCBI Taxonomy" id="999422"/>
    <lineage>
        <taxon>Bacteria</taxon>
        <taxon>Pseudomonadati</taxon>
        <taxon>Bacteroidota</taxon>
        <taxon>Bacteroidia</taxon>
        <taxon>Bacteroidales</taxon>
        <taxon>Prevotellaceae</taxon>
        <taxon>Segatella</taxon>
    </lineage>
</organism>
<evidence type="ECO:0000313" key="3">
    <source>
        <dbReference type="Proteomes" id="UP000003167"/>
    </source>
</evidence>
<dbReference type="HOGENOM" id="CLU_083301_0_0_10"/>
<protein>
    <recommendedName>
        <fullName evidence="1">DUF4923 domain-containing protein</fullName>
    </recommendedName>
</protein>
<dbReference type="OrthoDB" id="1001469at2"/>
<gene>
    <name evidence="2" type="ORF">HMPREF9944_00862</name>
</gene>
<accession>H1HL18</accession>
<name>H1HL18_9BACT</name>
<dbReference type="AlphaFoldDB" id="H1HL18"/>
<keyword evidence="3" id="KW-1185">Reference proteome</keyword>
<dbReference type="RefSeq" id="WP_008564643.1">
    <property type="nucleotide sequence ID" value="NZ_JH594501.1"/>
</dbReference>
<dbReference type="EMBL" id="AGEK01000016">
    <property type="protein sequence ID" value="EHO73269.1"/>
    <property type="molecule type" value="Genomic_DNA"/>
</dbReference>
<dbReference type="InterPro" id="IPR032575">
    <property type="entry name" value="DUF4923"/>
</dbReference>
<reference evidence="2 3" key="1">
    <citation type="submission" date="2011-12" db="EMBL/GenBank/DDBJ databases">
        <title>The Genome Sequence of Prevotella maculosa OT 289.</title>
        <authorList>
            <consortium name="The Broad Institute Genome Sequencing Platform"/>
            <person name="Earl A."/>
            <person name="Ward D."/>
            <person name="Feldgarden M."/>
            <person name="Gevers D."/>
            <person name="Izard J."/>
            <person name="Blanton J.M."/>
            <person name="Mathney J."/>
            <person name="Tanner A.C."/>
            <person name="Dewhirst F.E."/>
            <person name="Young S.K."/>
            <person name="Zeng Q."/>
            <person name="Gargeya S."/>
            <person name="Fitzgerald M."/>
            <person name="Haas B."/>
            <person name="Abouelleil A."/>
            <person name="Alvarado L."/>
            <person name="Arachchi H.M."/>
            <person name="Berlin A."/>
            <person name="Chapman S.B."/>
            <person name="Gearin G."/>
            <person name="Goldberg J."/>
            <person name="Griggs A."/>
            <person name="Gujja S."/>
            <person name="Hansen M."/>
            <person name="Heiman D."/>
            <person name="Howarth C."/>
            <person name="Larimer J."/>
            <person name="Lui A."/>
            <person name="MacDonald P.J.P."/>
            <person name="McCowen C."/>
            <person name="Montmayeur A."/>
            <person name="Murphy C."/>
            <person name="Neiman D."/>
            <person name="Pearson M."/>
            <person name="Priest M."/>
            <person name="Roberts A."/>
            <person name="Saif S."/>
            <person name="Shea T."/>
            <person name="Sisk P."/>
            <person name="Stolte C."/>
            <person name="Sykes S."/>
            <person name="Wortman J."/>
            <person name="Nusbaum C."/>
            <person name="Birren B."/>
        </authorList>
    </citation>
    <scope>NUCLEOTIDE SEQUENCE [LARGE SCALE GENOMIC DNA]</scope>
    <source>
        <strain evidence="2 3">OT 289</strain>
    </source>
</reference>
<proteinExistence type="predicted"/>
<comment type="caution">
    <text evidence="2">The sequence shown here is derived from an EMBL/GenBank/DDBJ whole genome shotgun (WGS) entry which is preliminary data.</text>
</comment>
<dbReference type="PATRIC" id="fig|999422.3.peg.887"/>
<dbReference type="STRING" id="999422.HMPREF9944_00862"/>
<dbReference type="PROSITE" id="PS51257">
    <property type="entry name" value="PROKAR_LIPOPROTEIN"/>
    <property type="match status" value="1"/>
</dbReference>